<keyword evidence="1" id="KW-0812">Transmembrane</keyword>
<feature type="transmembrane region" description="Helical" evidence="1">
    <location>
        <begin position="211"/>
        <end position="232"/>
    </location>
</feature>
<evidence type="ECO:0000313" key="3">
    <source>
        <dbReference type="Proteomes" id="UP001160390"/>
    </source>
</evidence>
<feature type="transmembrane region" description="Helical" evidence="1">
    <location>
        <begin position="252"/>
        <end position="275"/>
    </location>
</feature>
<feature type="transmembrane region" description="Helical" evidence="1">
    <location>
        <begin position="130"/>
        <end position="152"/>
    </location>
</feature>
<dbReference type="Proteomes" id="UP001160390">
    <property type="component" value="Unassembled WGS sequence"/>
</dbReference>
<feature type="transmembrane region" description="Helical" evidence="1">
    <location>
        <begin position="46"/>
        <end position="69"/>
    </location>
</feature>
<dbReference type="AlphaFoldDB" id="A0AA35LUY9"/>
<evidence type="ECO:0000313" key="2">
    <source>
        <dbReference type="EMBL" id="CAI6080585.1"/>
    </source>
</evidence>
<keyword evidence="3" id="KW-1185">Reference proteome</keyword>
<proteinExistence type="predicted"/>
<keyword evidence="1" id="KW-1133">Transmembrane helix</keyword>
<feature type="transmembrane region" description="Helical" evidence="1">
    <location>
        <begin position="89"/>
        <end position="109"/>
    </location>
</feature>
<sequence>MRYFPTKLSTAGFVLTGLAILLAIVNAVCALCGLGKGGRNGYTSTYWVRASALLAIIIVFNSSYLAFFLGRDIRPQLQLPLHALGGDETFAQLAAFANLFGYLASATILQSQFRLAFDLFSIRDKFAHQVAAAFFFISLALTLSGFISTQVWEHVKSSSDVPGLHPSAYANNVLEFLLSFVLFLASVTTVIPNTRGGPRATGANDTLTPKWASDFLLAANILTLIRQTWTVITNGMDDIPVLIDKRHPRYPPYFFLISMIFDVCFMAIVVTLLFFSARFGLRGREQIEERQPVSLEQYSETREHFG</sequence>
<accession>A0AA35LUY9</accession>
<reference evidence="2" key="1">
    <citation type="submission" date="2023-01" db="EMBL/GenBank/DDBJ databases">
        <authorList>
            <person name="Piombo E."/>
        </authorList>
    </citation>
    <scope>NUCLEOTIDE SEQUENCE</scope>
</reference>
<dbReference type="EMBL" id="CABFNP030000705">
    <property type="protein sequence ID" value="CAI6080585.1"/>
    <property type="molecule type" value="Genomic_DNA"/>
</dbReference>
<protein>
    <submittedName>
        <fullName evidence="2">Uncharacterized protein</fullName>
    </submittedName>
</protein>
<gene>
    <name evidence="2" type="ORF">CCHLO57077_00003759</name>
</gene>
<organism evidence="2 3">
    <name type="scientific">Clonostachys chloroleuca</name>
    <dbReference type="NCBI Taxonomy" id="1926264"/>
    <lineage>
        <taxon>Eukaryota</taxon>
        <taxon>Fungi</taxon>
        <taxon>Dikarya</taxon>
        <taxon>Ascomycota</taxon>
        <taxon>Pezizomycotina</taxon>
        <taxon>Sordariomycetes</taxon>
        <taxon>Hypocreomycetidae</taxon>
        <taxon>Hypocreales</taxon>
        <taxon>Bionectriaceae</taxon>
        <taxon>Clonostachys</taxon>
    </lineage>
</organism>
<feature type="transmembrane region" description="Helical" evidence="1">
    <location>
        <begin position="12"/>
        <end position="34"/>
    </location>
</feature>
<comment type="caution">
    <text evidence="2">The sequence shown here is derived from an EMBL/GenBank/DDBJ whole genome shotgun (WGS) entry which is preliminary data.</text>
</comment>
<evidence type="ECO:0000256" key="1">
    <source>
        <dbReference type="SAM" id="Phobius"/>
    </source>
</evidence>
<name>A0AA35LUY9_9HYPO</name>
<keyword evidence="1" id="KW-0472">Membrane</keyword>
<feature type="transmembrane region" description="Helical" evidence="1">
    <location>
        <begin position="172"/>
        <end position="191"/>
    </location>
</feature>